<dbReference type="GeneID" id="303489416"/>
<reference evidence="3 7" key="2">
    <citation type="submission" date="2018-09" db="EMBL/GenBank/DDBJ databases">
        <title>Complete genome sequence of Cupriavidus oxalaticus T2, a bacterium capable of phenol tolerance and degradation.</title>
        <authorList>
            <person name="Yan J."/>
        </authorList>
    </citation>
    <scope>NUCLEOTIDE SEQUENCE [LARGE SCALE GENOMIC DNA]</scope>
    <source>
        <strain evidence="3 7">T2</strain>
    </source>
</reference>
<evidence type="ECO:0000313" key="8">
    <source>
        <dbReference type="Proteomes" id="UP000623307"/>
    </source>
</evidence>
<evidence type="ECO:0000313" key="4">
    <source>
        <dbReference type="EMBL" id="QRQ90561.1"/>
    </source>
</evidence>
<protein>
    <submittedName>
        <fullName evidence="3">BON domain-containing protein</fullName>
    </submittedName>
</protein>
<evidence type="ECO:0000313" key="3">
    <source>
        <dbReference type="EMBL" id="QEZ43263.1"/>
    </source>
</evidence>
<name>A0A375GQG7_9BURK</name>
<dbReference type="Pfam" id="PF04972">
    <property type="entry name" value="BON"/>
    <property type="match status" value="1"/>
</dbReference>
<dbReference type="InterPro" id="IPR007055">
    <property type="entry name" value="BON_dom"/>
</dbReference>
<dbReference type="EMBL" id="CP069811">
    <property type="protein sequence ID" value="QRQ90561.1"/>
    <property type="molecule type" value="Genomic_DNA"/>
</dbReference>
<reference evidence="4 8" key="3">
    <citation type="submission" date="2021-02" db="EMBL/GenBank/DDBJ databases">
        <title>Complete Genome Sequence of Cupriavidus oxalaticus Strain Ox1, a Soil Oxalate-Degrading Species.</title>
        <authorList>
            <person name="Palmieri F."/>
            <person name="Udriet P."/>
            <person name="Deuasquier M."/>
            <person name="Beaudoing E."/>
            <person name="Johnson S.L."/>
            <person name="Davenport K.W."/>
            <person name="Chain P.S."/>
            <person name="Bindschedler S."/>
            <person name="Junier P."/>
        </authorList>
    </citation>
    <scope>NUCLEOTIDE SEQUENCE [LARGE SCALE GENOMIC DNA]</scope>
    <source>
        <strain evidence="4 8">Ox1</strain>
    </source>
</reference>
<feature type="region of interest" description="Disordered" evidence="1">
    <location>
        <begin position="96"/>
        <end position="122"/>
    </location>
</feature>
<dbReference type="PANTHER" id="PTHR34606">
    <property type="entry name" value="BON DOMAIN-CONTAINING PROTEIN"/>
    <property type="match status" value="1"/>
</dbReference>
<dbReference type="PROSITE" id="PS50914">
    <property type="entry name" value="BON"/>
    <property type="match status" value="1"/>
</dbReference>
<evidence type="ECO:0000259" key="2">
    <source>
        <dbReference type="PROSITE" id="PS50914"/>
    </source>
</evidence>
<gene>
    <name evidence="5" type="ORF">CO2235_MP80016</name>
    <name evidence="3" type="ORF">D2917_02785</name>
    <name evidence="4" type="ORF">JTE92_07790</name>
</gene>
<proteinExistence type="predicted"/>
<dbReference type="InterPro" id="IPR051686">
    <property type="entry name" value="Lipoprotein_DolP"/>
</dbReference>
<feature type="compositionally biased region" description="Basic and acidic residues" evidence="1">
    <location>
        <begin position="1"/>
        <end position="15"/>
    </location>
</feature>
<feature type="region of interest" description="Disordered" evidence="1">
    <location>
        <begin position="149"/>
        <end position="168"/>
    </location>
</feature>
<dbReference type="AlphaFoldDB" id="A0A375GQG7"/>
<sequence>MRQSDDNYLRRRADRLYGSNDQGYSGIPAQSRNRRQRGLSGGRYGNTAERLPRDQTQDVTPGDEEWYGMYIEEWRWPAERPPYAASGRDDARYEEEWSRRRPAGAGRSAYERHQRDGDYGGYGEPERYGYRRWQDERYEREAFGYDDFADEWDTPSQRRPAGPRNYRRDDDRIHDEVCNRLARDDELDVSDVEVRVQEGVVTLEGKVNDRHTKYDIEDIAERVFGVHDVINHIRVQRYGLLASE</sequence>
<feature type="region of interest" description="Disordered" evidence="1">
    <location>
        <begin position="1"/>
        <end position="61"/>
    </location>
</feature>
<keyword evidence="8" id="KW-1185">Reference proteome</keyword>
<evidence type="ECO:0000256" key="1">
    <source>
        <dbReference type="SAM" id="MobiDB-lite"/>
    </source>
</evidence>
<evidence type="ECO:0000313" key="5">
    <source>
        <dbReference type="EMBL" id="SPC24136.1"/>
    </source>
</evidence>
<evidence type="ECO:0000313" key="7">
    <source>
        <dbReference type="Proteomes" id="UP000325743"/>
    </source>
</evidence>
<organism evidence="3 7">
    <name type="scientific">Cupriavidus oxalaticus</name>
    <dbReference type="NCBI Taxonomy" id="96344"/>
    <lineage>
        <taxon>Bacteria</taxon>
        <taxon>Pseudomonadati</taxon>
        <taxon>Pseudomonadota</taxon>
        <taxon>Betaproteobacteria</taxon>
        <taxon>Burkholderiales</taxon>
        <taxon>Burkholderiaceae</taxon>
        <taxon>Cupriavidus</taxon>
    </lineage>
</organism>
<dbReference type="EMBL" id="OGUS01000143">
    <property type="protein sequence ID" value="SPC24136.1"/>
    <property type="molecule type" value="Genomic_DNA"/>
</dbReference>
<evidence type="ECO:0000313" key="6">
    <source>
        <dbReference type="Proteomes" id="UP000256862"/>
    </source>
</evidence>
<dbReference type="Proteomes" id="UP000325743">
    <property type="component" value="Chromosome 1"/>
</dbReference>
<dbReference type="OrthoDB" id="8963247at2"/>
<dbReference type="PANTHER" id="PTHR34606:SF15">
    <property type="entry name" value="BON DOMAIN-CONTAINING PROTEIN"/>
    <property type="match status" value="1"/>
</dbReference>
<reference evidence="5 6" key="1">
    <citation type="submission" date="2018-01" db="EMBL/GenBank/DDBJ databases">
        <authorList>
            <person name="Clerissi C."/>
        </authorList>
    </citation>
    <scope>NUCLEOTIDE SEQUENCE [LARGE SCALE GENOMIC DNA]</scope>
    <source>
        <strain evidence="5">Cupriavidus oxalaticus LMG 2235</strain>
        <plasmid evidence="6">co2235_mp</plasmid>
    </source>
</reference>
<feature type="compositionally biased region" description="Polar residues" evidence="1">
    <location>
        <begin position="19"/>
        <end position="31"/>
    </location>
</feature>
<geneLocation type="plasmid" evidence="6">
    <name>co2235_mp</name>
</geneLocation>
<dbReference type="EMBL" id="CP032518">
    <property type="protein sequence ID" value="QEZ43263.1"/>
    <property type="molecule type" value="Genomic_DNA"/>
</dbReference>
<accession>A0A375GQG7</accession>
<feature type="domain" description="BON" evidence="2">
    <location>
        <begin position="169"/>
        <end position="237"/>
    </location>
</feature>
<dbReference type="Proteomes" id="UP000256862">
    <property type="component" value="Plasmid CO2235_mp"/>
</dbReference>
<feature type="compositionally biased region" description="Basic and acidic residues" evidence="1">
    <location>
        <begin position="109"/>
        <end position="122"/>
    </location>
</feature>
<dbReference type="Gene3D" id="3.30.1340.30">
    <property type="match status" value="1"/>
</dbReference>
<dbReference type="Proteomes" id="UP000623307">
    <property type="component" value="Chromosome 1"/>
</dbReference>
<dbReference type="RefSeq" id="WP_063240599.1">
    <property type="nucleotide sequence ID" value="NZ_CP032518.1"/>
</dbReference>